<gene>
    <name evidence="1" type="ORF">AN965_09790</name>
</gene>
<keyword evidence="2" id="KW-1185">Reference proteome</keyword>
<organism evidence="1 2">
    <name type="scientific">Alkalicoccobacillus plakortidis</name>
    <dbReference type="NCBI Taxonomy" id="444060"/>
    <lineage>
        <taxon>Bacteria</taxon>
        <taxon>Bacillati</taxon>
        <taxon>Bacillota</taxon>
        <taxon>Bacilli</taxon>
        <taxon>Bacillales</taxon>
        <taxon>Bacillaceae</taxon>
        <taxon>Alkalicoccobacillus</taxon>
    </lineage>
</organism>
<dbReference type="AlphaFoldDB" id="A0A9D5DNC1"/>
<proteinExistence type="predicted"/>
<sequence>MKPPMRDDVVVMTTQLDENGNPITDNRGRPIAPKETPAKARVTNKVRVVRNRQGVEEKTSIEFDLPPDVEFGFDSTISYTDTFGQERKAQVVNWEESTNLSGSKVYFRTVYGG</sequence>
<dbReference type="Proteomes" id="UP000051061">
    <property type="component" value="Unassembled WGS sequence"/>
</dbReference>
<comment type="caution">
    <text evidence="1">The sequence shown here is derived from an EMBL/GenBank/DDBJ whole genome shotgun (WGS) entry which is preliminary data.</text>
</comment>
<accession>A0A9D5DNC1</accession>
<evidence type="ECO:0000313" key="1">
    <source>
        <dbReference type="EMBL" id="KQL57234.1"/>
    </source>
</evidence>
<name>A0A9D5DNC1_9BACI</name>
<protein>
    <submittedName>
        <fullName evidence="1">Uncharacterized protein</fullName>
    </submittedName>
</protein>
<reference evidence="1 2" key="1">
    <citation type="submission" date="2015-09" db="EMBL/GenBank/DDBJ databases">
        <title>Genome sequencing project for genomic taxonomy and phylogenomics of Bacillus-like bacteria.</title>
        <authorList>
            <person name="Liu B."/>
            <person name="Wang J."/>
            <person name="Zhu Y."/>
            <person name="Liu G."/>
            <person name="Chen Q."/>
            <person name="Chen Z."/>
            <person name="Lan J."/>
            <person name="Che J."/>
            <person name="Ge C."/>
            <person name="Shi H."/>
            <person name="Pan Z."/>
            <person name="Liu X."/>
        </authorList>
    </citation>
    <scope>NUCLEOTIDE SEQUENCE [LARGE SCALE GENOMIC DNA]</scope>
    <source>
        <strain evidence="1 2">DSM 19153</strain>
    </source>
</reference>
<evidence type="ECO:0000313" key="2">
    <source>
        <dbReference type="Proteomes" id="UP000051061"/>
    </source>
</evidence>
<dbReference type="EMBL" id="LJJD01000016">
    <property type="protein sequence ID" value="KQL57234.1"/>
    <property type="molecule type" value="Genomic_DNA"/>
</dbReference>